<feature type="compositionally biased region" description="Basic residues" evidence="6">
    <location>
        <begin position="883"/>
        <end position="896"/>
    </location>
</feature>
<feature type="compositionally biased region" description="Low complexity" evidence="6">
    <location>
        <begin position="872"/>
        <end position="882"/>
    </location>
</feature>
<evidence type="ECO:0000256" key="5">
    <source>
        <dbReference type="PROSITE-ProRule" id="PRU00091"/>
    </source>
</evidence>
<dbReference type="GO" id="GO:0000281">
    <property type="term" value="P:mitotic cytokinesis"/>
    <property type="evidence" value="ECO:0007669"/>
    <property type="project" value="InterPro"/>
</dbReference>
<evidence type="ECO:0000256" key="2">
    <source>
        <dbReference type="ARBA" id="ARBA00022723"/>
    </source>
</evidence>
<dbReference type="GO" id="GO:0030496">
    <property type="term" value="C:midbody"/>
    <property type="evidence" value="ECO:0007669"/>
    <property type="project" value="TreeGrafter"/>
</dbReference>
<sequence>MSSERLKHPFGRENELAVQSLFKSFCNHVHLGQWELAVSSVNELNEQKDILRKDVAEILREIVKDGTLQHEVEFRLLLFDSCSNVDDDIIKEIYLAFRSVQWPHRIESQFSQFSSLTLEYLSSVLLREPKTGHHIITYLLHPDTSLPAAKRHNAQLQDLELQCLQVLLAKLRNLCEHSPAADVDEPDVETLSCQFCDLFAVYDPNPNRNSALEKFMNDLLVFLHSRCSHNALDKSRVLSCLLGKSSTLLLEMFFQSDIHLQELGYIEGEGANIQLAVKREYPILDRTSYRDKLLAGLSRHQSRTEAWRDLFFYCYRHEKHFLELIVETALHLIQTEAITSLSDLLIPVEFHPLKPIILLLGWDLCSDVEMAKQLLNILWTPKVEGSFEGISLACNRLSSQVQLTQWCLNKVRSLSGVDRHPTSSLKSFFQGLELHSALYLLHHSTSLLSLVHDEVVNFLRDSASATEPTKESTLEYGTEKTKQVQFVFDDDENGSVSVQSLHRAPFSADQEKDINTYRAFTVLKSFMDIMVFSGEVCSPWGAEPFRCQQELHPSRVNNGKPLVKASVQTAAASEILAEVMRISDAFVCEHSWLELQRANYSSLYKQKVLDVIAAMKKHITELYPINYRLEILENVYSLLLTTQEDVLSLVGLEMWESGEEGAIGDRAEDKLTTTVDRKTVMDDNHNDECIKVAMSGDYPFPPEGSANKLATSDGDAAASHVRGHCSTASNHSMSSAAIKVGFLANQFILRDVFLTLNELLQDLEAFTGGIEGNSKELVQPKGAVPTKHQHRLLVQVIPCSIEIDEVNQRCSQLMQYISEALWRFQLIAEDWLPKEYGSLPDRSLDDVSCYCFKTVFNLVMDSSARLTATDGSQSGASVSSTSSHRHQRKHKRHGKTVKCQMANAMGPVTRMLSDENSLLNQCLKQGKFCQAFQVVKMFNLDKAEIAKEVTFAELYEGAVKQLRMDDGPSGYHFIRSTQTSMTYRMSQNPGIKTSLTSIASVAAAGLSSMAISNSVDHLLSLADPPQWHIGSPKPHQQNCPLESLCHVYFEPSYLAAMICLDLACVSSGCWKTSHSLTGMASKRLPLSLKSGAQSVSGPTGLDIAADGHRVLFQPTGQFGYGRLLHTLSSTLDLATTADGSHGTYCCRGIPIMLTTVTLPFDSADLQHYSDGMITIEKELGHVTELIRGNGIWPYRAGNCDKNDATGDVSVSVKSLVAALKKVIPDTGWLEHLLHRSCSFRYRNYLEALVNHTVTLAQTMDRLNTDKTQAIVQEPFHILRYNPIKLLASLIFEAHIDPTSLESACSSLHIDIIKVILQSTCSVIPIAALPQQGNQEIQPSNQDGHIILNGCDICGDKFYKFTGEKLVRVLLTCLIHVMKESAMKEEVFSISAAQLLISSGKHRNVLRRTSLLQNVDLNSLVTSEQKMCFYGNLLTLMGIHMWLYAVERGEHHTFNSCDKSSCGGDSSSQMMKMFLFQNQMAYRVGQLGVVSYFDLRYIITRQGLVPPSCFNDVIQYRISTLDHGDPWVTFGCRGDPAITFVIADGTPASPPLLVLNPDLVTLQLANNMKLYITHSIKLERNQPVVTISPLLYWYLEDFQEPANKLMGDGCPIATLIKQTLPEECSDDVLNSLFNPGHESVYKVKTFQYKTNWPEYVFNDDSWQKLQDKSTSLTRRRSSLSATNVATNSWPLEEPLINTGSSDQELFLLSGEALKYVSRCDDLLSAVASVVCCDGSNSIKEHLFEDYFKPNTPTEDEEYFCIINTDLEQYRIASLCDRHPVIARYAAINCGLWLVEHKRMCSLYDDPSKAKDEAVRDLLLLDSSARCCLLLSIHSSHSQKVILTKMFTLLEHKQWEHLSRFVCSFPCDELQLFDSNLRLLHDYCICCVLTVAMEDSTGGDTDIGSHKAWHLLLKICDTELKCRMLLGTLHHWDHDVCLQLLKACLEREHETSKKTALQKLIVFCAKEVVSKLSQSESFTLCGRFTQTPDSEEETVTEPDDKTSQILERLCRWQGVVEVSSQSPEMVLEVLAYMKDFKTAYKWANIYGVFDQFEQALKQVHITSLLDRSPVDMVTIYQVLNELRQHNLEKCFNVCSSLIAKLRSTAHVLCIADYVVKQLRSDLGQRRMSELTTLCTGCKAVLCLPDHEQVYYYHLVSSPLLILEQLLINNKLEWAKLVLVAYNDALRHDSRGVYTFTVDDCDKLLERYATKAVDFPVVENSDSCLPGILNRSGSKTSLMNQSQDPRLGRPLAQLGSQSFQRTSSVGMLQMADVSSVPVMPQFAAVTSVGSRYQHGVNMKVPFIMPTEPPPREQWIPDSSAAICMVCQVERFSMFNRRHHCRRCGRVVCGTCSMRTTSIAGRSARTCDQCYQQVFLVKNITQQSDVQRLRHHLSSVSPETAGGAHRHGNLGITIGSQSPSQDTSTANEPSENVIPCSEFIYQLSLDDELNNSAREEFYYDHAPSTSLCLSLLDLHSDPQRCAQVLLSLCENISQHLKPIAPGLRNPEVDYGLVISMMKRMLMSAKVKYIKVGDSSGVSQCGVYTDRVNLLDQLLSNNCLYIPSMYQLTKSDTLRCLRDSLIQEERFSLAMDVSTKCGMDPVGVWMAWGKACIRIGDYKSARDKFAKCLKPPLDMNQVQTQASNKILSDIIECLRTTNTNKRLASVGTIKTLLADPAQKPLEDLSLDEPVIQECLFYLHSYGTHVNMVVFYRQHKLLSKAVHYILDQRCSSDVFLEGLFLPCLSSGMISQLLEQLQTVDPSMERWLPHLTTSCKHLAKNKQINTLYQLQIYTKDYLRAAMTCIQQFYLKGATTYLDLNRRLSALYDAKKHMDTYLGERQWTFRQTQTEGMETAPRLILTPVEVNKYIYTIEIQLEVTKFLHQYHDNYDNLFKAVDPSSSSSSQTVGISSSGDLPTLFGNSRTKSQVASLVLLCGNNVHDGYGLAFRIIQHFKLDSSSIYLDVGRCFANLGWHKSIHQLLSCIRESGMCSDVMHDDVIKACLKIVQKTPTEIEAFISCGKLKSAYLLAVKLARLDDVRHIHQMAEQLVDQKKKDHKQLSYLKCSHIPFRASGHLHNEQATPRCLQDDSDERLCGANSTELCMLKPNQYYCQLALALELVYHGAANEFLPDPIPGRKRMILEGNGIDHGRKQCSHWKAQHVMNIWKSDWKTADRFSPKGSSMLVMNFVKMQANSVHN</sequence>
<dbReference type="InterPro" id="IPR011011">
    <property type="entry name" value="Znf_FYVE_PHD"/>
</dbReference>
<dbReference type="GO" id="GO:0008270">
    <property type="term" value="F:zinc ion binding"/>
    <property type="evidence" value="ECO:0007669"/>
    <property type="project" value="UniProtKB-KW"/>
</dbReference>
<proteinExistence type="predicted"/>
<evidence type="ECO:0000313" key="9">
    <source>
        <dbReference type="Proteomes" id="UP001208570"/>
    </source>
</evidence>
<dbReference type="GO" id="GO:0000724">
    <property type="term" value="P:double-strand break repair via homologous recombination"/>
    <property type="evidence" value="ECO:0007669"/>
    <property type="project" value="InterPro"/>
</dbReference>
<dbReference type="SMART" id="SM00064">
    <property type="entry name" value="FYVE"/>
    <property type="match status" value="1"/>
</dbReference>
<dbReference type="GO" id="GO:0005765">
    <property type="term" value="C:lysosomal membrane"/>
    <property type="evidence" value="ECO:0007669"/>
    <property type="project" value="TreeGrafter"/>
</dbReference>
<keyword evidence="1" id="KW-0597">Phosphoprotein</keyword>
<dbReference type="GO" id="GO:0032266">
    <property type="term" value="F:phosphatidylinositol-3-phosphate binding"/>
    <property type="evidence" value="ECO:0007669"/>
    <property type="project" value="InterPro"/>
</dbReference>
<dbReference type="InterPro" id="IPR000306">
    <property type="entry name" value="Znf_FYVE"/>
</dbReference>
<dbReference type="InterPro" id="IPR028730">
    <property type="entry name" value="ZFYVE26"/>
</dbReference>
<organism evidence="8 9">
    <name type="scientific">Paralvinella palmiformis</name>
    <dbReference type="NCBI Taxonomy" id="53620"/>
    <lineage>
        <taxon>Eukaryota</taxon>
        <taxon>Metazoa</taxon>
        <taxon>Spiralia</taxon>
        <taxon>Lophotrochozoa</taxon>
        <taxon>Annelida</taxon>
        <taxon>Polychaeta</taxon>
        <taxon>Sedentaria</taxon>
        <taxon>Canalipalpata</taxon>
        <taxon>Terebellida</taxon>
        <taxon>Terebelliformia</taxon>
        <taxon>Alvinellidae</taxon>
        <taxon>Paralvinella</taxon>
    </lineage>
</organism>
<evidence type="ECO:0000256" key="4">
    <source>
        <dbReference type="ARBA" id="ARBA00022833"/>
    </source>
</evidence>
<dbReference type="PROSITE" id="PS50178">
    <property type="entry name" value="ZF_FYVE"/>
    <property type="match status" value="1"/>
</dbReference>
<dbReference type="Gene3D" id="3.30.40.10">
    <property type="entry name" value="Zinc/RING finger domain, C3HC4 (zinc finger)"/>
    <property type="match status" value="1"/>
</dbReference>
<feature type="domain" description="FYVE-type" evidence="7">
    <location>
        <begin position="2314"/>
        <end position="2371"/>
    </location>
</feature>
<dbReference type="GO" id="GO:0005813">
    <property type="term" value="C:centrosome"/>
    <property type="evidence" value="ECO:0007669"/>
    <property type="project" value="TreeGrafter"/>
</dbReference>
<evidence type="ECO:0000256" key="6">
    <source>
        <dbReference type="SAM" id="MobiDB-lite"/>
    </source>
</evidence>
<dbReference type="InterPro" id="IPR013083">
    <property type="entry name" value="Znf_RING/FYVE/PHD"/>
</dbReference>
<name>A0AAD9NGY0_9ANNE</name>
<keyword evidence="9" id="KW-1185">Reference proteome</keyword>
<dbReference type="Pfam" id="PF01363">
    <property type="entry name" value="FYVE"/>
    <property type="match status" value="1"/>
</dbReference>
<dbReference type="EMBL" id="JAODUP010000008">
    <property type="protein sequence ID" value="KAK2169660.1"/>
    <property type="molecule type" value="Genomic_DNA"/>
</dbReference>
<evidence type="ECO:0000259" key="7">
    <source>
        <dbReference type="PROSITE" id="PS50178"/>
    </source>
</evidence>
<dbReference type="Pfam" id="PF25569">
    <property type="entry name" value="TPR_ZFYVE26"/>
    <property type="match status" value="1"/>
</dbReference>
<dbReference type="Proteomes" id="UP001208570">
    <property type="component" value="Unassembled WGS sequence"/>
</dbReference>
<keyword evidence="3 5" id="KW-0863">Zinc-finger</keyword>
<evidence type="ECO:0000256" key="3">
    <source>
        <dbReference type="ARBA" id="ARBA00022771"/>
    </source>
</evidence>
<keyword evidence="4" id="KW-0862">Zinc</keyword>
<dbReference type="InterPro" id="IPR017455">
    <property type="entry name" value="Znf_FYVE-rel"/>
</dbReference>
<keyword evidence="2" id="KW-0479">Metal-binding</keyword>
<reference evidence="8" key="1">
    <citation type="journal article" date="2023" name="Mol. Biol. Evol.">
        <title>Third-Generation Sequencing Reveals the Adaptive Role of the Epigenome in Three Deep-Sea Polychaetes.</title>
        <authorList>
            <person name="Perez M."/>
            <person name="Aroh O."/>
            <person name="Sun Y."/>
            <person name="Lan Y."/>
            <person name="Juniper S.K."/>
            <person name="Young C.R."/>
            <person name="Angers B."/>
            <person name="Qian P.Y."/>
        </authorList>
    </citation>
    <scope>NUCLEOTIDE SEQUENCE</scope>
    <source>
        <strain evidence="8">P08H-3</strain>
    </source>
</reference>
<dbReference type="SUPFAM" id="SSF57903">
    <property type="entry name" value="FYVE/PHD zinc finger"/>
    <property type="match status" value="1"/>
</dbReference>
<dbReference type="PANTHER" id="PTHR46591">
    <property type="entry name" value="ZINC FINGER FYVE DOMAIN-CONTAINING PROTEIN 26"/>
    <property type="match status" value="1"/>
</dbReference>
<dbReference type="InterPro" id="IPR057946">
    <property type="entry name" value="TPR_ZFYVE26"/>
</dbReference>
<evidence type="ECO:0000256" key="1">
    <source>
        <dbReference type="ARBA" id="ARBA00022553"/>
    </source>
</evidence>
<protein>
    <recommendedName>
        <fullName evidence="7">FYVE-type domain-containing protein</fullName>
    </recommendedName>
</protein>
<comment type="caution">
    <text evidence="8">The sequence shown here is derived from an EMBL/GenBank/DDBJ whole genome shotgun (WGS) entry which is preliminary data.</text>
</comment>
<evidence type="ECO:0000313" key="8">
    <source>
        <dbReference type="EMBL" id="KAK2169660.1"/>
    </source>
</evidence>
<feature type="region of interest" description="Disordered" evidence="6">
    <location>
        <begin position="869"/>
        <end position="897"/>
    </location>
</feature>
<dbReference type="PANTHER" id="PTHR46591:SF1">
    <property type="entry name" value="ZINC FINGER FYVE DOMAIN-CONTAINING PROTEIN 26"/>
    <property type="match status" value="1"/>
</dbReference>
<gene>
    <name evidence="8" type="ORF">LSH36_8g12000</name>
</gene>
<dbReference type="GO" id="GO:0032465">
    <property type="term" value="P:regulation of cytokinesis"/>
    <property type="evidence" value="ECO:0007669"/>
    <property type="project" value="TreeGrafter"/>
</dbReference>
<accession>A0AAD9NGY0</accession>